<protein>
    <submittedName>
        <fullName evidence="2">Uncharacterized protein</fullName>
    </submittedName>
</protein>
<dbReference type="InterPro" id="IPR044974">
    <property type="entry name" value="Disease_R_plants"/>
</dbReference>
<dbReference type="Gene3D" id="3.80.10.10">
    <property type="entry name" value="Ribonuclease Inhibitor"/>
    <property type="match status" value="1"/>
</dbReference>
<dbReference type="GO" id="GO:0005524">
    <property type="term" value="F:ATP binding"/>
    <property type="evidence" value="ECO:0007669"/>
    <property type="project" value="UniProtKB-KW"/>
</dbReference>
<evidence type="ECO:0000313" key="2">
    <source>
        <dbReference type="EMBL" id="WMV34812.1"/>
    </source>
</evidence>
<dbReference type="SUPFAM" id="SSF52058">
    <property type="entry name" value="L domain-like"/>
    <property type="match status" value="1"/>
</dbReference>
<sequence length="329" mass="37782">MYDNQVTPESWQKYTSVPFVALKNSAISFKPYGPPNGLGNVIDSRMQEEVANIFRVFFTLWAPTARLKFPLLEVGISKTSFPSHNPSEARDLQRSLAKPDLSPRPRNHFQQTVATSDCKETCGCPFHMIESILLLPKIIVYIVLFFSFQWTESVKGIMVPIGSDQHICKWSKAFRNMPCLRLLIVKEEEVRHYEPVSDIIEFLPSSLKWLDWSYYSFESLPANFQPRNLVGLNMTFSSLVEICKEPKAFDKLTILNLSFSQNLLRTPNFSEMPNLQRIVLKSCLSLVEVHPSIDNLKKLISLNMKNCRNLKFFLSSIQMESLESLNLFG</sequence>
<name>A0AAF0R223_SOLVR</name>
<reference evidence="2" key="1">
    <citation type="submission" date="2023-08" db="EMBL/GenBank/DDBJ databases">
        <title>A de novo genome assembly of Solanum verrucosum Schlechtendal, a Mexican diploid species geographically isolated from the other diploid A-genome species in potato relatives.</title>
        <authorList>
            <person name="Hosaka K."/>
        </authorList>
    </citation>
    <scope>NUCLEOTIDE SEQUENCE</scope>
    <source>
        <tissue evidence="2">Young leaves</tissue>
    </source>
</reference>
<feature type="region of interest" description="Disordered" evidence="1">
    <location>
        <begin position="80"/>
        <end position="106"/>
    </location>
</feature>
<keyword evidence="3" id="KW-1185">Reference proteome</keyword>
<dbReference type="PANTHER" id="PTHR11017:SF580">
    <property type="entry name" value="ADP-RIBOSYL CYCLASE_CYCLIC ADP-RIBOSE HYDROLASE"/>
    <property type="match status" value="1"/>
</dbReference>
<organism evidence="2 3">
    <name type="scientific">Solanum verrucosum</name>
    <dbReference type="NCBI Taxonomy" id="315347"/>
    <lineage>
        <taxon>Eukaryota</taxon>
        <taxon>Viridiplantae</taxon>
        <taxon>Streptophyta</taxon>
        <taxon>Embryophyta</taxon>
        <taxon>Tracheophyta</taxon>
        <taxon>Spermatophyta</taxon>
        <taxon>Magnoliopsida</taxon>
        <taxon>eudicotyledons</taxon>
        <taxon>Gunneridae</taxon>
        <taxon>Pentapetalae</taxon>
        <taxon>asterids</taxon>
        <taxon>lamiids</taxon>
        <taxon>Solanales</taxon>
        <taxon>Solanaceae</taxon>
        <taxon>Solanoideae</taxon>
        <taxon>Solaneae</taxon>
        <taxon>Solanum</taxon>
    </lineage>
</organism>
<dbReference type="AlphaFoldDB" id="A0AAF0R223"/>
<dbReference type="GO" id="GO:0006952">
    <property type="term" value="P:defense response"/>
    <property type="evidence" value="ECO:0007669"/>
    <property type="project" value="InterPro"/>
</dbReference>
<dbReference type="Proteomes" id="UP001234989">
    <property type="component" value="Chromosome 6"/>
</dbReference>
<dbReference type="InterPro" id="IPR032675">
    <property type="entry name" value="LRR_dom_sf"/>
</dbReference>
<dbReference type="EMBL" id="CP133617">
    <property type="protein sequence ID" value="WMV34812.1"/>
    <property type="molecule type" value="Genomic_DNA"/>
</dbReference>
<evidence type="ECO:0000256" key="1">
    <source>
        <dbReference type="SAM" id="MobiDB-lite"/>
    </source>
</evidence>
<accession>A0AAF0R223</accession>
<dbReference type="PANTHER" id="PTHR11017">
    <property type="entry name" value="LEUCINE-RICH REPEAT-CONTAINING PROTEIN"/>
    <property type="match status" value="1"/>
</dbReference>
<proteinExistence type="predicted"/>
<gene>
    <name evidence="2" type="ORF">MTR67_028197</name>
</gene>
<evidence type="ECO:0000313" key="3">
    <source>
        <dbReference type="Proteomes" id="UP001234989"/>
    </source>
</evidence>